<proteinExistence type="predicted"/>
<accession>A0A0A9H5N8</accession>
<sequence>MENLLGDGEQEGGAEAAVGQRSDAETKPSPDPGARCPDPRSTTTSATPPTRRLVQRGGPVERRGGWSGTGRAEVRQGSRPCGGGAGRGTVRRASCRGEGGRRRQRRATGVGGFGLGCRPPDRERINWPILLHSRAAGS</sequence>
<protein>
    <submittedName>
        <fullName evidence="2">Uncharacterized protein</fullName>
    </submittedName>
</protein>
<evidence type="ECO:0000313" key="2">
    <source>
        <dbReference type="EMBL" id="JAE32530.1"/>
    </source>
</evidence>
<feature type="region of interest" description="Disordered" evidence="1">
    <location>
        <begin position="1"/>
        <end position="123"/>
    </location>
</feature>
<name>A0A0A9H5N8_ARUDO</name>
<reference evidence="2" key="2">
    <citation type="journal article" date="2015" name="Data Brief">
        <title>Shoot transcriptome of the giant reed, Arundo donax.</title>
        <authorList>
            <person name="Barrero R.A."/>
            <person name="Guerrero F.D."/>
            <person name="Moolhuijzen P."/>
            <person name="Goolsby J.A."/>
            <person name="Tidwell J."/>
            <person name="Bellgard S.E."/>
            <person name="Bellgard M.I."/>
        </authorList>
    </citation>
    <scope>NUCLEOTIDE SEQUENCE</scope>
    <source>
        <tissue evidence="2">Shoot tissue taken approximately 20 cm above the soil surface</tissue>
    </source>
</reference>
<organism evidence="2">
    <name type="scientific">Arundo donax</name>
    <name type="common">Giant reed</name>
    <name type="synonym">Donax arundinaceus</name>
    <dbReference type="NCBI Taxonomy" id="35708"/>
    <lineage>
        <taxon>Eukaryota</taxon>
        <taxon>Viridiplantae</taxon>
        <taxon>Streptophyta</taxon>
        <taxon>Embryophyta</taxon>
        <taxon>Tracheophyta</taxon>
        <taxon>Spermatophyta</taxon>
        <taxon>Magnoliopsida</taxon>
        <taxon>Liliopsida</taxon>
        <taxon>Poales</taxon>
        <taxon>Poaceae</taxon>
        <taxon>PACMAD clade</taxon>
        <taxon>Arundinoideae</taxon>
        <taxon>Arundineae</taxon>
        <taxon>Arundo</taxon>
    </lineage>
</organism>
<dbReference type="EMBL" id="GBRH01165366">
    <property type="protein sequence ID" value="JAE32530.1"/>
    <property type="molecule type" value="Transcribed_RNA"/>
</dbReference>
<dbReference type="AlphaFoldDB" id="A0A0A9H5N8"/>
<reference evidence="2" key="1">
    <citation type="submission" date="2014-09" db="EMBL/GenBank/DDBJ databases">
        <authorList>
            <person name="Magalhaes I.L.F."/>
            <person name="Oliveira U."/>
            <person name="Santos F.R."/>
            <person name="Vidigal T.H.D.A."/>
            <person name="Brescovit A.D."/>
            <person name="Santos A.J."/>
        </authorList>
    </citation>
    <scope>NUCLEOTIDE SEQUENCE</scope>
    <source>
        <tissue evidence="2">Shoot tissue taken approximately 20 cm above the soil surface</tissue>
    </source>
</reference>
<evidence type="ECO:0000256" key="1">
    <source>
        <dbReference type="SAM" id="MobiDB-lite"/>
    </source>
</evidence>
<feature type="compositionally biased region" description="Low complexity" evidence="1">
    <location>
        <begin position="39"/>
        <end position="52"/>
    </location>
</feature>